<dbReference type="Proteomes" id="UP000308121">
    <property type="component" value="Unassembled WGS sequence"/>
</dbReference>
<keyword evidence="1" id="KW-0472">Membrane</keyword>
<keyword evidence="1" id="KW-0812">Transmembrane</keyword>
<accession>A0A7Z8JZB2</accession>
<organism evidence="2 3">
    <name type="scientific">Cellulomonas hominis</name>
    <dbReference type="NCBI Taxonomy" id="156981"/>
    <lineage>
        <taxon>Bacteria</taxon>
        <taxon>Bacillati</taxon>
        <taxon>Actinomycetota</taxon>
        <taxon>Actinomycetes</taxon>
        <taxon>Micrococcales</taxon>
        <taxon>Cellulomonadaceae</taxon>
        <taxon>Cellulomonas</taxon>
    </lineage>
</organism>
<evidence type="ECO:0000256" key="1">
    <source>
        <dbReference type="SAM" id="Phobius"/>
    </source>
</evidence>
<proteinExistence type="predicted"/>
<keyword evidence="1" id="KW-1133">Transmembrane helix</keyword>
<sequence>MRGVRWSSLAVVLTATVLALVCLVLALRGRPWAWLVGFVCAATAVREVRALQRLDRRADGRAPARRARPARPPRA</sequence>
<comment type="caution">
    <text evidence="2">The sequence shown here is derived from an EMBL/GenBank/DDBJ whole genome shotgun (WGS) entry which is preliminary data.</text>
</comment>
<dbReference type="AlphaFoldDB" id="A0A7Z8JZB2"/>
<feature type="transmembrane region" description="Helical" evidence="1">
    <location>
        <begin position="7"/>
        <end position="26"/>
    </location>
</feature>
<name>A0A7Z8JZB2_9CELL</name>
<evidence type="ECO:0000313" key="3">
    <source>
        <dbReference type="Proteomes" id="UP000308121"/>
    </source>
</evidence>
<dbReference type="EMBL" id="SZYE01000126">
    <property type="protein sequence ID" value="TKR22932.1"/>
    <property type="molecule type" value="Genomic_DNA"/>
</dbReference>
<evidence type="ECO:0000313" key="2">
    <source>
        <dbReference type="EMBL" id="TKR22932.1"/>
    </source>
</evidence>
<reference evidence="2 3" key="1">
    <citation type="submission" date="2019-05" db="EMBL/GenBank/DDBJ databases">
        <title>Genome sequence of Cellulomonas hominis strain CS1.</title>
        <authorList>
            <person name="Belmont J."/>
            <person name="Maclea K.S."/>
        </authorList>
    </citation>
    <scope>NUCLEOTIDE SEQUENCE [LARGE SCALE GENOMIC DNA]</scope>
    <source>
        <strain evidence="2 3">CS1</strain>
    </source>
</reference>
<gene>
    <name evidence="2" type="ORF">FA014_13885</name>
</gene>
<protein>
    <submittedName>
        <fullName evidence="2">Uncharacterized protein</fullName>
    </submittedName>
</protein>